<protein>
    <recommendedName>
        <fullName evidence="1">Glutaredoxin domain-containing protein</fullName>
    </recommendedName>
</protein>
<comment type="caution">
    <text evidence="2">The sequence shown here is derived from an EMBL/GenBank/DDBJ whole genome shotgun (WGS) entry which is preliminary data.</text>
</comment>
<dbReference type="Proteomes" id="UP001428290">
    <property type="component" value="Unassembled WGS sequence"/>
</dbReference>
<evidence type="ECO:0000259" key="1">
    <source>
        <dbReference type="Pfam" id="PF00462"/>
    </source>
</evidence>
<dbReference type="Gene3D" id="3.40.30.10">
    <property type="entry name" value="Glutaredoxin"/>
    <property type="match status" value="1"/>
</dbReference>
<keyword evidence="3" id="KW-1185">Reference proteome</keyword>
<dbReference type="InterPro" id="IPR036249">
    <property type="entry name" value="Thioredoxin-like_sf"/>
</dbReference>
<sequence length="109" mass="11670">MSKHVVVYGRTSFCPDLARSQRFLAANNVAYTQINIDQDAEAGALVEGWVGHRSVPTIVIAEAGSNVPFEAPAPLPAGRQARSYDRGTVITEPSDEALSGFLKRNGLLS</sequence>
<evidence type="ECO:0000313" key="3">
    <source>
        <dbReference type="Proteomes" id="UP001428290"/>
    </source>
</evidence>
<dbReference type="Pfam" id="PF00462">
    <property type="entry name" value="Glutaredoxin"/>
    <property type="match status" value="1"/>
</dbReference>
<dbReference type="InterPro" id="IPR002109">
    <property type="entry name" value="Glutaredoxin"/>
</dbReference>
<dbReference type="EMBL" id="BAABRU010000009">
    <property type="protein sequence ID" value="GAA5528938.1"/>
    <property type="molecule type" value="Genomic_DNA"/>
</dbReference>
<dbReference type="RefSeq" id="WP_345722557.1">
    <property type="nucleotide sequence ID" value="NZ_BAABRU010000009.1"/>
</dbReference>
<proteinExistence type="predicted"/>
<organism evidence="2 3">
    <name type="scientific">Herpetosiphon gulosus</name>
    <dbReference type="NCBI Taxonomy" id="1973496"/>
    <lineage>
        <taxon>Bacteria</taxon>
        <taxon>Bacillati</taxon>
        <taxon>Chloroflexota</taxon>
        <taxon>Chloroflexia</taxon>
        <taxon>Herpetosiphonales</taxon>
        <taxon>Herpetosiphonaceae</taxon>
        <taxon>Herpetosiphon</taxon>
    </lineage>
</organism>
<dbReference type="SUPFAM" id="SSF52833">
    <property type="entry name" value="Thioredoxin-like"/>
    <property type="match status" value="1"/>
</dbReference>
<dbReference type="CDD" id="cd02976">
    <property type="entry name" value="NrdH"/>
    <property type="match status" value="1"/>
</dbReference>
<evidence type="ECO:0000313" key="2">
    <source>
        <dbReference type="EMBL" id="GAA5528938.1"/>
    </source>
</evidence>
<reference evidence="2 3" key="1">
    <citation type="submission" date="2024-02" db="EMBL/GenBank/DDBJ databases">
        <title>Herpetosiphon gulosus NBRC 112829.</title>
        <authorList>
            <person name="Ichikawa N."/>
            <person name="Katano-Makiyama Y."/>
            <person name="Hidaka K."/>
        </authorList>
    </citation>
    <scope>NUCLEOTIDE SEQUENCE [LARGE SCALE GENOMIC DNA]</scope>
    <source>
        <strain evidence="2 3">NBRC 112829</strain>
    </source>
</reference>
<name>A0ABP9X2X6_9CHLR</name>
<dbReference type="PROSITE" id="PS51354">
    <property type="entry name" value="GLUTAREDOXIN_2"/>
    <property type="match status" value="1"/>
</dbReference>
<feature type="domain" description="Glutaredoxin" evidence="1">
    <location>
        <begin position="5"/>
        <end position="61"/>
    </location>
</feature>
<gene>
    <name evidence="2" type="ORF">Hgul01_02741</name>
</gene>
<accession>A0ABP9X2X6</accession>